<evidence type="ECO:0000313" key="2">
    <source>
        <dbReference type="EMBL" id="MEQ2225924.1"/>
    </source>
</evidence>
<keyword evidence="3" id="KW-1185">Reference proteome</keyword>
<feature type="compositionally biased region" description="Basic and acidic residues" evidence="1">
    <location>
        <begin position="141"/>
        <end position="154"/>
    </location>
</feature>
<proteinExistence type="predicted"/>
<evidence type="ECO:0000313" key="3">
    <source>
        <dbReference type="Proteomes" id="UP001482620"/>
    </source>
</evidence>
<organism evidence="2 3">
    <name type="scientific">Ilyodon furcidens</name>
    <name type="common">goldbreast splitfin</name>
    <dbReference type="NCBI Taxonomy" id="33524"/>
    <lineage>
        <taxon>Eukaryota</taxon>
        <taxon>Metazoa</taxon>
        <taxon>Chordata</taxon>
        <taxon>Craniata</taxon>
        <taxon>Vertebrata</taxon>
        <taxon>Euteleostomi</taxon>
        <taxon>Actinopterygii</taxon>
        <taxon>Neopterygii</taxon>
        <taxon>Teleostei</taxon>
        <taxon>Neoteleostei</taxon>
        <taxon>Acanthomorphata</taxon>
        <taxon>Ovalentaria</taxon>
        <taxon>Atherinomorphae</taxon>
        <taxon>Cyprinodontiformes</taxon>
        <taxon>Goodeidae</taxon>
        <taxon>Ilyodon</taxon>
    </lineage>
</organism>
<name>A0ABV0SZ93_9TELE</name>
<accession>A0ABV0SZ93</accession>
<comment type="caution">
    <text evidence="2">The sequence shown here is derived from an EMBL/GenBank/DDBJ whole genome shotgun (WGS) entry which is preliminary data.</text>
</comment>
<evidence type="ECO:0000256" key="1">
    <source>
        <dbReference type="SAM" id="MobiDB-lite"/>
    </source>
</evidence>
<gene>
    <name evidence="2" type="ORF">ILYODFUR_022533</name>
</gene>
<feature type="region of interest" description="Disordered" evidence="1">
    <location>
        <begin position="116"/>
        <end position="154"/>
    </location>
</feature>
<dbReference type="Proteomes" id="UP001482620">
    <property type="component" value="Unassembled WGS sequence"/>
</dbReference>
<evidence type="ECO:0008006" key="4">
    <source>
        <dbReference type="Google" id="ProtNLM"/>
    </source>
</evidence>
<reference evidence="2 3" key="1">
    <citation type="submission" date="2021-06" db="EMBL/GenBank/DDBJ databases">
        <authorList>
            <person name="Palmer J.M."/>
        </authorList>
    </citation>
    <scope>NUCLEOTIDE SEQUENCE [LARGE SCALE GENOMIC DNA]</scope>
    <source>
        <strain evidence="3">if_2019</strain>
        <tissue evidence="2">Muscle</tissue>
    </source>
</reference>
<sequence>MYQTQHVFPFQRRGILCVGVFVCVCQSRRSHWASRNPCSKNRHCVFPALTHHYHRTHTHIYRDHWPILFPLQVSSTPILVPPAVKMFRCDCHETCSLGAKQRTQIGHTHADCWALSSSSSSSSSSAAPQSHPLPPGSAAHRRLEAERRYSSSPR</sequence>
<dbReference type="EMBL" id="JAHRIQ010014078">
    <property type="protein sequence ID" value="MEQ2225924.1"/>
    <property type="molecule type" value="Genomic_DNA"/>
</dbReference>
<protein>
    <recommendedName>
        <fullName evidence="4">Secreted protein</fullName>
    </recommendedName>
</protein>
<feature type="compositionally biased region" description="Low complexity" evidence="1">
    <location>
        <begin position="116"/>
        <end position="125"/>
    </location>
</feature>